<organism evidence="4 5">
    <name type="scientific">Lachancea meyersii CBS 8951</name>
    <dbReference type="NCBI Taxonomy" id="1266667"/>
    <lineage>
        <taxon>Eukaryota</taxon>
        <taxon>Fungi</taxon>
        <taxon>Dikarya</taxon>
        <taxon>Ascomycota</taxon>
        <taxon>Saccharomycotina</taxon>
        <taxon>Saccharomycetes</taxon>
        <taxon>Saccharomycetales</taxon>
        <taxon>Saccharomycetaceae</taxon>
        <taxon>Lachancea</taxon>
    </lineage>
</organism>
<feature type="domain" description="MHD1" evidence="2">
    <location>
        <begin position="632"/>
        <end position="750"/>
    </location>
</feature>
<dbReference type="Gene3D" id="2.60.40.150">
    <property type="entry name" value="C2 domain"/>
    <property type="match status" value="1"/>
</dbReference>
<name>A0A1G4KIR7_9SACH</name>
<dbReference type="PROSITE" id="PS50004">
    <property type="entry name" value="C2"/>
    <property type="match status" value="1"/>
</dbReference>
<dbReference type="Pfam" id="PF25761">
    <property type="entry name" value="TPR_PATROL1"/>
    <property type="match status" value="1"/>
</dbReference>
<dbReference type="OrthoDB" id="2015333at2759"/>
<dbReference type="InterPro" id="IPR000008">
    <property type="entry name" value="C2_dom"/>
</dbReference>
<feature type="domain" description="MHD2" evidence="3">
    <location>
        <begin position="1058"/>
        <end position="1205"/>
    </location>
</feature>
<dbReference type="PROSITE" id="PS51259">
    <property type="entry name" value="MHD2"/>
    <property type="match status" value="1"/>
</dbReference>
<dbReference type="Gene3D" id="1.20.58.1100">
    <property type="match status" value="1"/>
</dbReference>
<dbReference type="PANTHER" id="PTHR47263">
    <property type="entry name" value="ADENYLATE CYCLASE ACTIVATION PROTEIN GIT1"/>
    <property type="match status" value="1"/>
</dbReference>
<keyword evidence="5" id="KW-1185">Reference proteome</keyword>
<evidence type="ECO:0000313" key="4">
    <source>
        <dbReference type="EMBL" id="SCV04451.1"/>
    </source>
</evidence>
<dbReference type="PANTHER" id="PTHR47263:SF1">
    <property type="entry name" value="C2 DOMAIN PROTEIN (AFU_ORTHOLOGUE AFUA_7G02350)"/>
    <property type="match status" value="1"/>
</dbReference>
<sequence>MTTRNVSTSSSFSLKSNGSKIQCQKFINNLPSVNTDEVLRYTTIVVLLEYINEPRFRKREVTNAIPLSRELPPKTSRTKEASRAKRRSWLFSDDIGKKDDISEAKQLQRFIPALENYLKMVTINKIELRKGSLRRSLLKFYNDRFLDPKASNQLSTLTRLDELIILFTKAAQTEIAKVPSRRDDKHELYSQICDFTDVISSIVLGNESSNSQLKLRLKEYKESFGNSKGAVSSLSPISPNSEPRTNLIESSIKPSFKISDVKISAYLMELFDISEVEFQQELIKCVNVIDIDAVGQSIRTLKEKTMQQGNLGPEPLFSDLDVFRIYQEKELQELGAMTARLASAYQLHTEAGGKGFGAESNYFPKSSANIYVQLLRMILDKEADMHTISLNLSKEALFLINKCASYWRLTWPSTKASLILTAANAGPLAGKCLNPVMFEKITGLISTRVFGGADIIEDHQLWKSIDQNIWLDNMICNLEQTFNILCLLVSEIHQKPRPKFSQTLKVYYEIISSCELLGYDVTNSELYRKYMRRLRRSFFKATEHFYVSLVRGLPRDRLLEFFDVKNIADSIVSEIQMVQKMYPKALLDEVSLPVESGRTLTEAFGLDCAPILSQIEVSNNQNDSKLPLQDAVETYKSLRELQDVYNQVQGSKRFPCKLEKYFLKYVSKLCDEACESTVDVVQTAIAKETWEPISTSLGYSTSVIDVFKMINESIDLFVKLDWQSRYQISKIYTYLLKAVADGLSLYSSAVTDIIESDIKTIQEETQVKEKDEDHLTNLNPFAHSTKTKMKNSWVYTEMKNALKSADVVAPQPFEFKLRTCTCLSNLNQMLLLINGLEDRIDPEGISKVIRNHEQVDAKSKMMTEKQNRSLRRLYTIKVIRAENLSSSAQESNVLAAVSIVDTKLRREVARTREVLKSGRPVWNEEFELDAAMNETRFLNIILWYHKTKFGSLTPSVHGRASLGLEPNKFSEDGLPQQVCLNLDTRGRILVEIAVETEKLDALFSMGKAFRSVTRARDRSIELVVNKFQVFVYFAFSISTLKTVCGPNGISQASESVIYDSIVPLFDYLNSNLNILASHLPRELLLKIMLEVWEVVLIRADELLLPFLYDVHGQRNSDSKTKVKSIWENAVDAAKHGINSSINSERPLTQIEVHTVFEWLRALCVDFFHNNGEGPALKDLKNKHYQALLFIPVYYDKSVVQLKAEAETLHQEYRNLLFSTNDNKDAQNDTAPKLLGKRTKSIARRKTVLANASRKRRVQLDKEIEAAENNPLDSVTATQDILLRILIAKGETDYVARSLELRESLNKALFTENIVKAARSSHH</sequence>
<accession>A0A1G4KIR7</accession>
<dbReference type="Gene3D" id="1.10.357.50">
    <property type="match status" value="1"/>
</dbReference>
<dbReference type="SMART" id="SM00239">
    <property type="entry name" value="C2"/>
    <property type="match status" value="1"/>
</dbReference>
<evidence type="ECO:0000259" key="3">
    <source>
        <dbReference type="PROSITE" id="PS51259"/>
    </source>
</evidence>
<dbReference type="PROSITE" id="PS51258">
    <property type="entry name" value="MHD1"/>
    <property type="match status" value="1"/>
</dbReference>
<dbReference type="InterPro" id="IPR057984">
    <property type="entry name" value="PATROL1_C"/>
</dbReference>
<protein>
    <submittedName>
        <fullName evidence="4">LAME_0H18536g1_1</fullName>
    </submittedName>
</protein>
<proteinExistence type="predicted"/>
<dbReference type="SUPFAM" id="SSF49562">
    <property type="entry name" value="C2 domain (Calcium/lipid-binding domain, CaLB)"/>
    <property type="match status" value="1"/>
</dbReference>
<dbReference type="InterPro" id="IPR052811">
    <property type="entry name" value="Glucose_resp_signaling"/>
</dbReference>
<dbReference type="EMBL" id="LT598480">
    <property type="protein sequence ID" value="SCV04451.1"/>
    <property type="molecule type" value="Genomic_DNA"/>
</dbReference>
<dbReference type="Proteomes" id="UP000191144">
    <property type="component" value="Chromosome H"/>
</dbReference>
<dbReference type="InterPro" id="IPR014772">
    <property type="entry name" value="Munc13_dom-2"/>
</dbReference>
<evidence type="ECO:0000259" key="1">
    <source>
        <dbReference type="PROSITE" id="PS50004"/>
    </source>
</evidence>
<reference evidence="5" key="1">
    <citation type="submission" date="2016-03" db="EMBL/GenBank/DDBJ databases">
        <authorList>
            <person name="Devillers Hugo."/>
        </authorList>
    </citation>
    <scope>NUCLEOTIDE SEQUENCE [LARGE SCALE GENOMIC DNA]</scope>
</reference>
<dbReference type="Pfam" id="PF00168">
    <property type="entry name" value="C2"/>
    <property type="match status" value="1"/>
</dbReference>
<evidence type="ECO:0000313" key="5">
    <source>
        <dbReference type="Proteomes" id="UP000191144"/>
    </source>
</evidence>
<feature type="domain" description="C2" evidence="1">
    <location>
        <begin position="855"/>
        <end position="978"/>
    </location>
</feature>
<gene>
    <name evidence="4" type="ORF">LAME_0H18536G</name>
</gene>
<dbReference type="InterPro" id="IPR035892">
    <property type="entry name" value="C2_domain_sf"/>
</dbReference>
<evidence type="ECO:0000259" key="2">
    <source>
        <dbReference type="PROSITE" id="PS51258"/>
    </source>
</evidence>
<dbReference type="InterPro" id="IPR014770">
    <property type="entry name" value="Munc13_1"/>
</dbReference>